<comment type="caution">
    <text evidence="1">The sequence shown here is derived from an EMBL/GenBank/DDBJ whole genome shotgun (WGS) entry which is preliminary data.</text>
</comment>
<protein>
    <submittedName>
        <fullName evidence="1">Uncharacterized protein</fullName>
    </submittedName>
</protein>
<evidence type="ECO:0000313" key="1">
    <source>
        <dbReference type="EMBL" id="MCV3217591.1"/>
    </source>
</evidence>
<organism evidence="1 2">
    <name type="scientific">Plectonema radiosum NIES-515</name>
    <dbReference type="NCBI Taxonomy" id="2986073"/>
    <lineage>
        <taxon>Bacteria</taxon>
        <taxon>Bacillati</taxon>
        <taxon>Cyanobacteriota</taxon>
        <taxon>Cyanophyceae</taxon>
        <taxon>Oscillatoriophycideae</taxon>
        <taxon>Oscillatoriales</taxon>
        <taxon>Microcoleaceae</taxon>
        <taxon>Plectonema</taxon>
    </lineage>
</organism>
<proteinExistence type="predicted"/>
<name>A0ABT3B875_9CYAN</name>
<dbReference type="Proteomes" id="UP001526143">
    <property type="component" value="Unassembled WGS sequence"/>
</dbReference>
<keyword evidence="2" id="KW-1185">Reference proteome</keyword>
<accession>A0ABT3B875</accession>
<evidence type="ECO:0000313" key="2">
    <source>
        <dbReference type="Proteomes" id="UP001526143"/>
    </source>
</evidence>
<reference evidence="1 2" key="1">
    <citation type="submission" date="2022-10" db="EMBL/GenBank/DDBJ databases">
        <title>Identification of biosynthetic pathway for the production of the potent trypsin inhibitor radiosumin.</title>
        <authorList>
            <person name="Fewer D.P."/>
            <person name="Delbaje E."/>
            <person name="Ouyang X."/>
            <person name="Agostino P.D."/>
            <person name="Wahlsten M."/>
            <person name="Jokela J."/>
            <person name="Permi P."/>
            <person name="Haapaniemi E."/>
            <person name="Koistinen H."/>
        </authorList>
    </citation>
    <scope>NUCLEOTIDE SEQUENCE [LARGE SCALE GENOMIC DNA]</scope>
    <source>
        <strain evidence="1 2">NIES-515</strain>
    </source>
</reference>
<dbReference type="RefSeq" id="WP_263749315.1">
    <property type="nucleotide sequence ID" value="NZ_JAOWRF010000419.1"/>
</dbReference>
<sequence length="41" mass="4763">MDAQLTSNEINLARETLHDFDPAQHALNNLEKHNGNLERYE</sequence>
<dbReference type="EMBL" id="JAOWRF010000419">
    <property type="protein sequence ID" value="MCV3217591.1"/>
    <property type="molecule type" value="Genomic_DNA"/>
</dbReference>
<gene>
    <name evidence="1" type="ORF">OGM63_29465</name>
</gene>